<protein>
    <recommendedName>
        <fullName evidence="3">Genome polyprotein</fullName>
    </recommendedName>
</protein>
<evidence type="ECO:0000256" key="2">
    <source>
        <dbReference type="ARBA" id="ARBA00004340"/>
    </source>
</evidence>
<evidence type="ECO:0000256" key="6">
    <source>
        <dbReference type="ARBA" id="ARBA00022844"/>
    </source>
</evidence>
<evidence type="ECO:0000256" key="5">
    <source>
        <dbReference type="ARBA" id="ARBA00022804"/>
    </source>
</evidence>
<evidence type="ECO:0000256" key="7">
    <source>
        <dbReference type="ARBA" id="ARBA00023296"/>
    </source>
</evidence>
<name>A0A097NZ95_9PICO</name>
<dbReference type="Gene3D" id="2.60.120.20">
    <property type="match status" value="1"/>
</dbReference>
<evidence type="ECO:0000256" key="3">
    <source>
        <dbReference type="ARBA" id="ARBA00020107"/>
    </source>
</evidence>
<evidence type="ECO:0000256" key="1">
    <source>
        <dbReference type="ARBA" id="ARBA00004328"/>
    </source>
</evidence>
<dbReference type="GO" id="GO:0019062">
    <property type="term" value="P:virion attachment to host cell"/>
    <property type="evidence" value="ECO:0007669"/>
    <property type="project" value="UniProtKB-KW"/>
</dbReference>
<evidence type="ECO:0000256" key="4">
    <source>
        <dbReference type="ARBA" id="ARBA00022581"/>
    </source>
</evidence>
<keyword evidence="5" id="KW-1161">Viral attachment to host cell</keyword>
<sequence>MDLLEPLDESPDGVQESMMSQSVNYEKTDNAAVEIGLNSAENAGSQDAIVKSNDPSFLNFRKLRQDIYSIDHMSLDSFFGRAWLVHKDTLRANTTKWVPISPPTNGHAALMKCFCFWAGELNIHVVNNTNKALQVGHVYSDHATFKSGDLASKGCALIPPGEMASLCVPYYAPTPLRPIKPNCFGNVFLSGEANGEYYLYASLRAPNFMFPRPVPTRASARQLLQSGAPFSTRQSVARAIVSLANGEDLFDDEEPQCPHFDGAVERALEAIEDGASNFDLLALAGDIESNPG</sequence>
<dbReference type="GO" id="GO:0044423">
    <property type="term" value="C:virion component"/>
    <property type="evidence" value="ECO:0007669"/>
    <property type="project" value="UniProtKB-KW"/>
</dbReference>
<keyword evidence="6" id="KW-0946">Virion</keyword>
<dbReference type="GO" id="GO:0043657">
    <property type="term" value="C:host cell"/>
    <property type="evidence" value="ECO:0007669"/>
    <property type="project" value="UniProtKB-SubCell"/>
</dbReference>
<dbReference type="EMBL" id="KJ950936">
    <property type="protein sequence ID" value="AIU36218.1"/>
    <property type="molecule type" value="Genomic_RNA"/>
</dbReference>
<evidence type="ECO:0000313" key="8">
    <source>
        <dbReference type="EMBL" id="AIU36218.1"/>
    </source>
</evidence>
<feature type="non-terminal residue" evidence="8">
    <location>
        <position position="1"/>
    </location>
</feature>
<keyword evidence="7" id="KW-1160">Virus entry into host cell</keyword>
<organism evidence="8">
    <name type="scientific">Manhattan parechovirus</name>
    <dbReference type="NCBI Taxonomy" id="1562051"/>
    <lineage>
        <taxon>Viruses</taxon>
        <taxon>Riboviria</taxon>
        <taxon>Orthornavirae</taxon>
        <taxon>Pisuviricota</taxon>
        <taxon>Pisoniviricetes</taxon>
        <taxon>Picornavirales</taxon>
        <taxon>Picornaviridae</taxon>
        <taxon>Paavivirinae</taxon>
        <taxon>Parechovirus</taxon>
    </lineage>
</organism>
<comment type="subcellular location">
    <subcellularLocation>
        <location evidence="2">Host cell</location>
    </subcellularLocation>
    <subcellularLocation>
        <location evidence="1">Virion</location>
    </subcellularLocation>
</comment>
<dbReference type="GO" id="GO:0046718">
    <property type="term" value="P:symbiont entry into host cell"/>
    <property type="evidence" value="ECO:0007669"/>
    <property type="project" value="UniProtKB-KW"/>
</dbReference>
<dbReference type="SUPFAM" id="SSF88633">
    <property type="entry name" value="Positive stranded ssRNA viruses"/>
    <property type="match status" value="1"/>
</dbReference>
<dbReference type="InterPro" id="IPR029053">
    <property type="entry name" value="Viral_coat"/>
</dbReference>
<accession>A0A097NZ95</accession>
<feature type="non-terminal residue" evidence="8">
    <location>
        <position position="292"/>
    </location>
</feature>
<keyword evidence="4" id="KW-0945">Host-virus interaction</keyword>
<proteinExistence type="predicted"/>
<reference evidence="8" key="1">
    <citation type="journal article" date="2014" name="MBio">
        <title>Detection of Zoonotic Pathogens and Characterization of Novel Viruses Carried by Commensal Rattus norvegicus in New York City.</title>
        <authorList>
            <person name="Firth C."/>
            <person name="Bhat M."/>
            <person name="Firth M.A."/>
            <person name="Williams S.H."/>
            <person name="Frye M.J."/>
            <person name="Simmonds P."/>
            <person name="Conte J.M."/>
            <person name="Ng J."/>
            <person name="Garcia J."/>
            <person name="Bhuva N.P."/>
            <person name="Lee B."/>
            <person name="Che X."/>
            <person name="Quan P.L."/>
            <person name="Lipkin W.I."/>
        </authorList>
    </citation>
    <scope>NUCLEOTIDE SEQUENCE</scope>
    <source>
        <strain evidence="8">MPeV/NYC-A11</strain>
    </source>
</reference>